<dbReference type="InterPro" id="IPR001163">
    <property type="entry name" value="Sm_dom_euk/arc"/>
</dbReference>
<dbReference type="InterPro" id="IPR010920">
    <property type="entry name" value="LSM_dom_sf"/>
</dbReference>
<evidence type="ECO:0000256" key="1">
    <source>
        <dbReference type="ARBA" id="ARBA00004123"/>
    </source>
</evidence>
<keyword evidence="6 9" id="KW-0508">mRNA splicing</keyword>
<name>A0ABY9C6K4_VITVI</name>
<reference evidence="12 13" key="1">
    <citation type="journal article" date="2023" name="Hortic Res">
        <title>The complete reference genome for grapevine (Vitis vinifera L.) genetics and breeding.</title>
        <authorList>
            <person name="Shi X."/>
            <person name="Cao S."/>
            <person name="Wang X."/>
            <person name="Huang S."/>
            <person name="Wang Y."/>
            <person name="Liu Z."/>
            <person name="Liu W."/>
            <person name="Leng X."/>
            <person name="Peng Y."/>
            <person name="Wang N."/>
            <person name="Wang Y."/>
            <person name="Ma Z."/>
            <person name="Xu X."/>
            <person name="Zhang F."/>
            <person name="Xue H."/>
            <person name="Zhong H."/>
            <person name="Wang Y."/>
            <person name="Zhang K."/>
            <person name="Velt A."/>
            <person name="Avia K."/>
            <person name="Holtgrawe D."/>
            <person name="Grimplet J."/>
            <person name="Matus J.T."/>
            <person name="Ware D."/>
            <person name="Wu X."/>
            <person name="Wang H."/>
            <person name="Liu C."/>
            <person name="Fang Y."/>
            <person name="Rustenholz C."/>
            <person name="Cheng Z."/>
            <person name="Xiao H."/>
            <person name="Zhou Y."/>
        </authorList>
    </citation>
    <scope>NUCLEOTIDE SEQUENCE [LARGE SCALE GENOMIC DNA]</scope>
    <source>
        <strain evidence="13">cv. Pinot noir / PN40024</strain>
        <tissue evidence="12">Leaf</tissue>
    </source>
</reference>
<evidence type="ECO:0000256" key="2">
    <source>
        <dbReference type="ARBA" id="ARBA00004514"/>
    </source>
</evidence>
<gene>
    <name evidence="12" type="ORF">VitviT2T_009503</name>
</gene>
<dbReference type="EMBL" id="CP126654">
    <property type="protein sequence ID" value="WJZ90354.1"/>
    <property type="molecule type" value="Genomic_DNA"/>
</dbReference>
<evidence type="ECO:0000256" key="10">
    <source>
        <dbReference type="SAM" id="MobiDB-lite"/>
    </source>
</evidence>
<dbReference type="PROSITE" id="PS52002">
    <property type="entry name" value="SM"/>
    <property type="match status" value="1"/>
</dbReference>
<evidence type="ECO:0000313" key="13">
    <source>
        <dbReference type="Proteomes" id="UP001227230"/>
    </source>
</evidence>
<dbReference type="InterPro" id="IPR047575">
    <property type="entry name" value="Sm"/>
</dbReference>
<dbReference type="SMART" id="SM00651">
    <property type="entry name" value="Sm"/>
    <property type="match status" value="1"/>
</dbReference>
<proteinExistence type="inferred from homology"/>
<feature type="domain" description="Sm" evidence="11">
    <location>
        <begin position="85"/>
        <end position="170"/>
    </location>
</feature>
<dbReference type="Proteomes" id="UP001227230">
    <property type="component" value="Chromosome 7"/>
</dbReference>
<organism evidence="12 13">
    <name type="scientific">Vitis vinifera</name>
    <name type="common">Grape</name>
    <dbReference type="NCBI Taxonomy" id="29760"/>
    <lineage>
        <taxon>Eukaryota</taxon>
        <taxon>Viridiplantae</taxon>
        <taxon>Streptophyta</taxon>
        <taxon>Embryophyta</taxon>
        <taxon>Tracheophyta</taxon>
        <taxon>Spermatophyta</taxon>
        <taxon>Magnoliopsida</taxon>
        <taxon>eudicotyledons</taxon>
        <taxon>Gunneridae</taxon>
        <taxon>Pentapetalae</taxon>
        <taxon>rosids</taxon>
        <taxon>Vitales</taxon>
        <taxon>Vitaceae</taxon>
        <taxon>Viteae</taxon>
        <taxon>Vitis</taxon>
    </lineage>
</organism>
<protein>
    <recommendedName>
        <fullName evidence="9">Small nuclear ribonucleoprotein Sm D2</fullName>
        <shortName evidence="9">Sm-D2</shortName>
    </recommendedName>
    <alternativeName>
        <fullName evidence="9">snRNP core protein D2</fullName>
    </alternativeName>
</protein>
<dbReference type="Gene3D" id="2.30.30.100">
    <property type="match status" value="1"/>
</dbReference>
<evidence type="ECO:0000256" key="5">
    <source>
        <dbReference type="ARBA" id="ARBA00022664"/>
    </source>
</evidence>
<keyword evidence="7 9" id="KW-0539">Nucleus</keyword>
<evidence type="ECO:0000256" key="8">
    <source>
        <dbReference type="ARBA" id="ARBA00023274"/>
    </source>
</evidence>
<dbReference type="CDD" id="cd01720">
    <property type="entry name" value="Sm_D2"/>
    <property type="match status" value="1"/>
</dbReference>
<keyword evidence="4" id="KW-0963">Cytoplasm</keyword>
<accession>A0ABY9C6K4</accession>
<evidence type="ECO:0000313" key="12">
    <source>
        <dbReference type="EMBL" id="WJZ90354.1"/>
    </source>
</evidence>
<feature type="region of interest" description="Disordered" evidence="10">
    <location>
        <begin position="1"/>
        <end position="24"/>
    </location>
</feature>
<comment type="similarity">
    <text evidence="3 9">Belongs to the snRNP core protein family.</text>
</comment>
<dbReference type="SUPFAM" id="SSF50182">
    <property type="entry name" value="Sm-like ribonucleoproteins"/>
    <property type="match status" value="1"/>
</dbReference>
<dbReference type="PANTHER" id="PTHR12777">
    <property type="entry name" value="SMALL NUCLEAR RIBONUCLEOPROTEIN SM D2"/>
    <property type="match status" value="1"/>
</dbReference>
<sequence>MSPAKHALQQTRPDPARHDITNTSLSHCPKRSYLRIFPFSTEKKSNPSALCSISLARENDPKLRLQMEDDATAKNEGEEFSTGPLSVLMMSVKNNTQVLINCRNNKKLLGRVRAFDRHCNMVLENVREMWTEVPKTGKGKKKANPVNKDRFISKMFLRGDSVIIVLRNPK</sequence>
<comment type="subcellular location">
    <subcellularLocation>
        <location evidence="2">Cytoplasm</location>
        <location evidence="2">Cytosol</location>
    </subcellularLocation>
    <subcellularLocation>
        <location evidence="1 9">Nucleus</location>
    </subcellularLocation>
</comment>
<evidence type="ECO:0000256" key="9">
    <source>
        <dbReference type="RuleBase" id="RU365051"/>
    </source>
</evidence>
<keyword evidence="8 9" id="KW-0687">Ribonucleoprotein</keyword>
<evidence type="ECO:0000256" key="3">
    <source>
        <dbReference type="ARBA" id="ARBA00008146"/>
    </source>
</evidence>
<evidence type="ECO:0000256" key="6">
    <source>
        <dbReference type="ARBA" id="ARBA00023187"/>
    </source>
</evidence>
<evidence type="ECO:0000256" key="4">
    <source>
        <dbReference type="ARBA" id="ARBA00022490"/>
    </source>
</evidence>
<evidence type="ECO:0000256" key="7">
    <source>
        <dbReference type="ARBA" id="ARBA00023242"/>
    </source>
</evidence>
<keyword evidence="13" id="KW-1185">Reference proteome</keyword>
<dbReference type="InterPro" id="IPR027248">
    <property type="entry name" value="Sm_D2"/>
</dbReference>
<keyword evidence="5 9" id="KW-0507">mRNA processing</keyword>
<dbReference type="Pfam" id="PF01423">
    <property type="entry name" value="LSM"/>
    <property type="match status" value="1"/>
</dbReference>
<evidence type="ECO:0000259" key="11">
    <source>
        <dbReference type="PROSITE" id="PS52002"/>
    </source>
</evidence>